<comment type="caution">
    <text evidence="1">The sequence shown here is derived from an EMBL/GenBank/DDBJ whole genome shotgun (WGS) entry which is preliminary data.</text>
</comment>
<proteinExistence type="predicted"/>
<gene>
    <name evidence="1" type="ORF">BWY04_01129</name>
</gene>
<protein>
    <submittedName>
        <fullName evidence="1">Uncharacterized protein</fullName>
    </submittedName>
</protein>
<name>A0A1V5ZLP6_9BACT</name>
<dbReference type="Proteomes" id="UP000485621">
    <property type="component" value="Unassembled WGS sequence"/>
</dbReference>
<dbReference type="AlphaFoldDB" id="A0A1V5ZLP6"/>
<evidence type="ECO:0000313" key="1">
    <source>
        <dbReference type="EMBL" id="OQB40972.1"/>
    </source>
</evidence>
<organism evidence="1">
    <name type="scientific">candidate division CPR1 bacterium ADurb.Bin160</name>
    <dbReference type="NCBI Taxonomy" id="1852826"/>
    <lineage>
        <taxon>Bacteria</taxon>
        <taxon>candidate division CPR1</taxon>
    </lineage>
</organism>
<accession>A0A1V5ZLP6</accession>
<sequence length="65" mass="8086">MEVFNRKYREYTNNYIVPFHYSDSLETFNKEREPDDMDTLIYLNREKIDILFCKKIDKNRDDNDI</sequence>
<dbReference type="EMBL" id="MWDB01000027">
    <property type="protein sequence ID" value="OQB40972.1"/>
    <property type="molecule type" value="Genomic_DNA"/>
</dbReference>
<reference evidence="1" key="1">
    <citation type="submission" date="2017-02" db="EMBL/GenBank/DDBJ databases">
        <title>Delving into the versatile metabolic prowess of the omnipresent phylum Bacteroidetes.</title>
        <authorList>
            <person name="Nobu M.K."/>
            <person name="Mei R."/>
            <person name="Narihiro T."/>
            <person name="Kuroda K."/>
            <person name="Liu W.-T."/>
        </authorList>
    </citation>
    <scope>NUCLEOTIDE SEQUENCE</scope>
    <source>
        <strain evidence="1">ADurb.Bin160</strain>
    </source>
</reference>